<accession>A0A7J6B2S2</accession>
<reference evidence="2 3" key="1">
    <citation type="submission" date="2020-02" db="EMBL/GenBank/DDBJ databases">
        <title>A chromosome-scale genome assembly of the black bullhead catfish (Ameiurus melas).</title>
        <authorList>
            <person name="Wen M."/>
            <person name="Zham M."/>
            <person name="Cabau C."/>
            <person name="Klopp C."/>
            <person name="Donnadieu C."/>
            <person name="Roques C."/>
            <person name="Bouchez O."/>
            <person name="Lampietro C."/>
            <person name="Jouanno E."/>
            <person name="Herpin A."/>
            <person name="Louis A."/>
            <person name="Berthelot C."/>
            <person name="Parey E."/>
            <person name="Roest-Crollius H."/>
            <person name="Braasch I."/>
            <person name="Postlethwait J."/>
            <person name="Robinson-Rechavi M."/>
            <person name="Echchiki A."/>
            <person name="Begum T."/>
            <person name="Montfort J."/>
            <person name="Schartl M."/>
            <person name="Bobe J."/>
            <person name="Guiguen Y."/>
        </authorList>
    </citation>
    <scope>NUCLEOTIDE SEQUENCE [LARGE SCALE GENOMIC DNA]</scope>
    <source>
        <strain evidence="2">M_S1</strain>
        <tissue evidence="2">Blood</tissue>
    </source>
</reference>
<evidence type="ECO:0000313" key="3">
    <source>
        <dbReference type="Proteomes" id="UP000593565"/>
    </source>
</evidence>
<feature type="region of interest" description="Disordered" evidence="1">
    <location>
        <begin position="149"/>
        <end position="180"/>
    </location>
</feature>
<name>A0A7J6B2S2_AMEME</name>
<proteinExistence type="predicted"/>
<comment type="caution">
    <text evidence="2">The sequence shown here is derived from an EMBL/GenBank/DDBJ whole genome shotgun (WGS) entry which is preliminary data.</text>
</comment>
<organism evidence="2 3">
    <name type="scientific">Ameiurus melas</name>
    <name type="common">Black bullhead</name>
    <name type="synonym">Silurus melas</name>
    <dbReference type="NCBI Taxonomy" id="219545"/>
    <lineage>
        <taxon>Eukaryota</taxon>
        <taxon>Metazoa</taxon>
        <taxon>Chordata</taxon>
        <taxon>Craniata</taxon>
        <taxon>Vertebrata</taxon>
        <taxon>Euteleostomi</taxon>
        <taxon>Actinopterygii</taxon>
        <taxon>Neopterygii</taxon>
        <taxon>Teleostei</taxon>
        <taxon>Ostariophysi</taxon>
        <taxon>Siluriformes</taxon>
        <taxon>Ictaluridae</taxon>
        <taxon>Ameiurus</taxon>
    </lineage>
</organism>
<dbReference type="Proteomes" id="UP000593565">
    <property type="component" value="Unassembled WGS sequence"/>
</dbReference>
<sequence>MIHLANLKLIKTLKVIEAVKKRKKNMGKTWSKAHPETHAMVCTGCSYVGPNITFMHVNYGEGCLNQYDVWVKECAFLEKSSFSLRQLEQQKFNLETKERDIFLKLKKEAQFLADWEAFAEWQREAHKREKKCQAGPSSVSQCAKLQKADPDLYSTPPRRPQPVRREEPSEAPPHDEAAQPIQTCQNKIGQKRDSALHGKCPNARRGQRRKLLCYFTDPGHWRISGTA</sequence>
<keyword evidence="3" id="KW-1185">Reference proteome</keyword>
<dbReference type="EMBL" id="JAAGNN010000005">
    <property type="protein sequence ID" value="KAF4089320.1"/>
    <property type="molecule type" value="Genomic_DNA"/>
</dbReference>
<evidence type="ECO:0000256" key="1">
    <source>
        <dbReference type="SAM" id="MobiDB-lite"/>
    </source>
</evidence>
<feature type="compositionally biased region" description="Basic and acidic residues" evidence="1">
    <location>
        <begin position="163"/>
        <end position="177"/>
    </location>
</feature>
<gene>
    <name evidence="2" type="ORF">AMELA_G00065080</name>
</gene>
<dbReference type="AlphaFoldDB" id="A0A7J6B2S2"/>
<protein>
    <submittedName>
        <fullName evidence="2">Uncharacterized protein</fullName>
    </submittedName>
</protein>
<evidence type="ECO:0000313" key="2">
    <source>
        <dbReference type="EMBL" id="KAF4089320.1"/>
    </source>
</evidence>